<keyword evidence="14" id="KW-1185">Reference proteome</keyword>
<evidence type="ECO:0000256" key="3">
    <source>
        <dbReference type="ARBA" id="ARBA00012054"/>
    </source>
</evidence>
<comment type="caution">
    <text evidence="10">Lacks conserved residue(s) required for the propagation of feature annotation.</text>
</comment>
<keyword evidence="7 11" id="KW-0067">ATP-binding</keyword>
<dbReference type="AlphaFoldDB" id="A0A2U1TRG3"/>
<evidence type="ECO:0000256" key="9">
    <source>
        <dbReference type="ARBA" id="ARBA00048090"/>
    </source>
</evidence>
<dbReference type="SUPFAM" id="SSF52540">
    <property type="entry name" value="P-loop containing nucleoside triphosphate hydrolases"/>
    <property type="match status" value="1"/>
</dbReference>
<dbReference type="EMBL" id="QDKJ01000008">
    <property type="protein sequence ID" value="PWC11986.1"/>
    <property type="molecule type" value="Genomic_DNA"/>
</dbReference>
<dbReference type="InterPro" id="IPR027417">
    <property type="entry name" value="P-loop_NTPase"/>
</dbReference>
<evidence type="ECO:0000256" key="8">
    <source>
        <dbReference type="ARBA" id="ARBA00023064"/>
    </source>
</evidence>
<dbReference type="GO" id="GO:0005737">
    <property type="term" value="C:cytoplasm"/>
    <property type="evidence" value="ECO:0007669"/>
    <property type="project" value="TreeGrafter"/>
</dbReference>
<keyword evidence="5 11" id="KW-0547">Nucleotide-binding</keyword>
<evidence type="ECO:0000256" key="2">
    <source>
        <dbReference type="ARBA" id="ARBA00008420"/>
    </source>
</evidence>
<name>A0A2U1TRG3_9GAMM</name>
<evidence type="ECO:0000256" key="10">
    <source>
        <dbReference type="PROSITE-ProRule" id="PRU00464"/>
    </source>
</evidence>
<proteinExistence type="inferred from homology"/>
<dbReference type="Gene3D" id="3.40.50.300">
    <property type="entry name" value="P-loop containing nucleotide triphosphate hydrolases"/>
    <property type="match status" value="1"/>
</dbReference>
<keyword evidence="4 11" id="KW-0808">Transferase</keyword>
<dbReference type="Pfam" id="PF13671">
    <property type="entry name" value="AAA_33"/>
    <property type="match status" value="1"/>
</dbReference>
<evidence type="ECO:0000313" key="13">
    <source>
        <dbReference type="EMBL" id="PWC11986.1"/>
    </source>
</evidence>
<keyword evidence="6 11" id="KW-0418">Kinase</keyword>
<dbReference type="EC" id="2.7.1.12" evidence="3 11"/>
<evidence type="ECO:0000256" key="11">
    <source>
        <dbReference type="RuleBase" id="RU363066"/>
    </source>
</evidence>
<evidence type="ECO:0000256" key="5">
    <source>
        <dbReference type="ARBA" id="ARBA00022741"/>
    </source>
</evidence>
<keyword evidence="8" id="KW-0311">Gluconate utilization</keyword>
<dbReference type="PANTHER" id="PTHR43442">
    <property type="entry name" value="GLUCONOKINASE-RELATED"/>
    <property type="match status" value="1"/>
</dbReference>
<dbReference type="GO" id="GO:0005524">
    <property type="term" value="F:ATP binding"/>
    <property type="evidence" value="ECO:0007669"/>
    <property type="project" value="UniProtKB-KW"/>
</dbReference>
<reference evidence="13 14" key="1">
    <citation type="submission" date="2018-04" db="EMBL/GenBank/DDBJ databases">
        <title>Brenneria corticis sp.nov.</title>
        <authorList>
            <person name="Li Y."/>
        </authorList>
    </citation>
    <scope>NUCLEOTIDE SEQUENCE [LARGE SCALE GENOMIC DNA]</scope>
    <source>
        <strain evidence="13 14">LMG 27715</strain>
    </source>
</reference>
<organism evidence="13 14">
    <name type="scientific">Brenneria roseae subsp. americana</name>
    <dbReference type="NCBI Taxonomy" id="1508507"/>
    <lineage>
        <taxon>Bacteria</taxon>
        <taxon>Pseudomonadati</taxon>
        <taxon>Pseudomonadota</taxon>
        <taxon>Gammaproteobacteria</taxon>
        <taxon>Enterobacterales</taxon>
        <taxon>Pectobacteriaceae</taxon>
        <taxon>Brenneria</taxon>
    </lineage>
</organism>
<evidence type="ECO:0000256" key="4">
    <source>
        <dbReference type="ARBA" id="ARBA00022679"/>
    </source>
</evidence>
<dbReference type="OrthoDB" id="9795716at2"/>
<dbReference type="NCBIfam" id="TIGR01313">
    <property type="entry name" value="therm_gnt_kin"/>
    <property type="match status" value="1"/>
</dbReference>
<dbReference type="PANTHER" id="PTHR43442:SF1">
    <property type="entry name" value="THERMORESISTANT GLUCONOKINASE"/>
    <property type="match status" value="1"/>
</dbReference>
<dbReference type="Pfam" id="PF01230">
    <property type="entry name" value="HIT"/>
    <property type="match status" value="1"/>
</dbReference>
<feature type="domain" description="HIT" evidence="12">
    <location>
        <begin position="4"/>
        <end position="105"/>
    </location>
</feature>
<sequence>MSNNACDYCHPSDQPILWQDQYCRVVLVDEAVFPGGCRVIWHQHKTGLSHLNEDERQHLFSVISEVESVIHQQLQPQHIDLISPGAAFPHLHWQIIPRYADDAHFPGPVWGAPVREEKTRSLPEAFGLAVAQGLACRFNRPENKGRHLFVIMGVSGSGKSVVAQKLSQRLGLACLDGDFLHPRANVDKMAQGHALNDSDRAPWLQALNDAAYSMLRTNSGSLLVCSALKKRYRAILRQGNPHLSFLFLDGEYAVIEERLKQRKGHFFSPQMLDSQFATLERPDTTEPDVFHIDINRPLDQVIDACRQVIAEKFAAG</sequence>
<gene>
    <name evidence="13" type="ORF">B4923_11805</name>
</gene>
<comment type="catalytic activity">
    <reaction evidence="9 11">
        <text>D-gluconate + ATP = 6-phospho-D-gluconate + ADP + H(+)</text>
        <dbReference type="Rhea" id="RHEA:19433"/>
        <dbReference type="ChEBI" id="CHEBI:15378"/>
        <dbReference type="ChEBI" id="CHEBI:18391"/>
        <dbReference type="ChEBI" id="CHEBI:30616"/>
        <dbReference type="ChEBI" id="CHEBI:58759"/>
        <dbReference type="ChEBI" id="CHEBI:456216"/>
        <dbReference type="EC" id="2.7.1.12"/>
    </reaction>
</comment>
<comment type="similarity">
    <text evidence="2 11">Belongs to the gluconokinase GntK/GntV family.</text>
</comment>
<dbReference type="SUPFAM" id="SSF54197">
    <property type="entry name" value="HIT-like"/>
    <property type="match status" value="1"/>
</dbReference>
<dbReference type="GO" id="GO:0019521">
    <property type="term" value="P:D-gluconate metabolic process"/>
    <property type="evidence" value="ECO:0007669"/>
    <property type="project" value="UniProtKB-KW"/>
</dbReference>
<evidence type="ECO:0000256" key="1">
    <source>
        <dbReference type="ARBA" id="ARBA00004761"/>
    </source>
</evidence>
<protein>
    <recommendedName>
        <fullName evidence="3 11">Gluconokinase</fullName>
        <ecNumber evidence="3 11">2.7.1.12</ecNumber>
    </recommendedName>
</protein>
<evidence type="ECO:0000313" key="14">
    <source>
        <dbReference type="Proteomes" id="UP000245138"/>
    </source>
</evidence>
<dbReference type="Proteomes" id="UP000245138">
    <property type="component" value="Unassembled WGS sequence"/>
</dbReference>
<evidence type="ECO:0000259" key="12">
    <source>
        <dbReference type="PROSITE" id="PS51084"/>
    </source>
</evidence>
<comment type="caution">
    <text evidence="13">The sequence shown here is derived from an EMBL/GenBank/DDBJ whole genome shotgun (WGS) entry which is preliminary data.</text>
</comment>
<dbReference type="PROSITE" id="PS51084">
    <property type="entry name" value="HIT_2"/>
    <property type="match status" value="1"/>
</dbReference>
<evidence type="ECO:0000256" key="6">
    <source>
        <dbReference type="ARBA" id="ARBA00022777"/>
    </source>
</evidence>
<dbReference type="Gene3D" id="3.30.428.10">
    <property type="entry name" value="HIT-like"/>
    <property type="match status" value="1"/>
</dbReference>
<dbReference type="InterPro" id="IPR011146">
    <property type="entry name" value="HIT-like"/>
</dbReference>
<dbReference type="FunFam" id="3.40.50.300:FF:000522">
    <property type="entry name" value="Gluconokinase"/>
    <property type="match status" value="1"/>
</dbReference>
<comment type="pathway">
    <text evidence="1">Carbohydrate acid metabolism.</text>
</comment>
<evidence type="ECO:0000256" key="7">
    <source>
        <dbReference type="ARBA" id="ARBA00022840"/>
    </source>
</evidence>
<accession>A0A2U1TRG3</accession>
<dbReference type="GO" id="GO:0046316">
    <property type="term" value="F:gluconokinase activity"/>
    <property type="evidence" value="ECO:0007669"/>
    <property type="project" value="UniProtKB-EC"/>
</dbReference>
<dbReference type="InterPro" id="IPR006001">
    <property type="entry name" value="Therm_gnt_kin"/>
</dbReference>
<dbReference type="CDD" id="cd02021">
    <property type="entry name" value="GntK"/>
    <property type="match status" value="1"/>
</dbReference>
<dbReference type="InterPro" id="IPR036265">
    <property type="entry name" value="HIT-like_sf"/>
</dbReference>